<dbReference type="Proteomes" id="UP000028839">
    <property type="component" value="Unassembled WGS sequence"/>
</dbReference>
<comment type="caution">
    <text evidence="1">The sequence shown here is derived from an EMBL/GenBank/DDBJ whole genome shotgun (WGS) entry which is preliminary data.</text>
</comment>
<name>A0A0E2Z5R3_9GAMM</name>
<accession>A0A0E2Z5R3</accession>
<reference evidence="1 2" key="1">
    <citation type="submission" date="2014-07" db="EMBL/GenBank/DDBJ databases">
        <title>Comparative analysis of Nitrosococcus oceani genome inventories of strains from Pacific and Atlantic gyres.</title>
        <authorList>
            <person name="Lim C.K."/>
            <person name="Wang L."/>
            <person name="Sayavedra-Soto L.A."/>
            <person name="Klotz M.G."/>
        </authorList>
    </citation>
    <scope>NUCLEOTIDE SEQUENCE [LARGE SCALE GENOMIC DNA]</scope>
    <source>
        <strain evidence="1 2">C-27</strain>
    </source>
</reference>
<evidence type="ECO:0000313" key="2">
    <source>
        <dbReference type="Proteomes" id="UP000028839"/>
    </source>
</evidence>
<organism evidence="1 2">
    <name type="scientific">Nitrosococcus oceani C-27</name>
    <dbReference type="NCBI Taxonomy" id="314279"/>
    <lineage>
        <taxon>Bacteria</taxon>
        <taxon>Pseudomonadati</taxon>
        <taxon>Pseudomonadota</taxon>
        <taxon>Gammaproteobacteria</taxon>
        <taxon>Chromatiales</taxon>
        <taxon>Chromatiaceae</taxon>
        <taxon>Nitrosococcus</taxon>
    </lineage>
</organism>
<dbReference type="EMBL" id="JPGN01000011">
    <property type="protein sequence ID" value="KFI20691.1"/>
    <property type="molecule type" value="Genomic_DNA"/>
</dbReference>
<protein>
    <submittedName>
        <fullName evidence="1">Uncharacterized protein</fullName>
    </submittedName>
</protein>
<evidence type="ECO:0000313" key="1">
    <source>
        <dbReference type="EMBL" id="KFI20691.1"/>
    </source>
</evidence>
<gene>
    <name evidence="1" type="ORF">IB75_01945</name>
</gene>
<proteinExistence type="predicted"/>
<dbReference type="HOGENOM" id="CLU_2881308_0_0_6"/>
<dbReference type="AlphaFoldDB" id="A0A0E2Z5R3"/>
<sequence>MQKLPRAGGAQAKRCQQIDGMVIYPCRQEDFLGAFTSLAPVFNLIIKGVNLMGLESACLDSFF</sequence>